<dbReference type="OrthoDB" id="626167at2759"/>
<accession>A0A815LB29</accession>
<dbReference type="Proteomes" id="UP000663823">
    <property type="component" value="Unassembled WGS sequence"/>
</dbReference>
<name>A0A815LB29_9BILA</name>
<dbReference type="InterPro" id="IPR019734">
    <property type="entry name" value="TPR_rpt"/>
</dbReference>
<dbReference type="PROSITE" id="PS50005">
    <property type="entry name" value="TPR"/>
    <property type="match status" value="1"/>
</dbReference>
<reference evidence="3" key="1">
    <citation type="submission" date="2021-02" db="EMBL/GenBank/DDBJ databases">
        <authorList>
            <person name="Nowell W R."/>
        </authorList>
    </citation>
    <scope>NUCLEOTIDE SEQUENCE</scope>
</reference>
<feature type="repeat" description="TPR" evidence="1">
    <location>
        <begin position="61"/>
        <end position="94"/>
    </location>
</feature>
<dbReference type="Gene3D" id="1.25.40.10">
    <property type="entry name" value="Tetratricopeptide repeat domain"/>
    <property type="match status" value="1"/>
</dbReference>
<dbReference type="EMBL" id="CAJOBE010004989">
    <property type="protein sequence ID" value="CAF3956002.1"/>
    <property type="molecule type" value="Genomic_DNA"/>
</dbReference>
<dbReference type="EMBL" id="CAJOAX010003794">
    <property type="protein sequence ID" value="CAF3873361.1"/>
    <property type="molecule type" value="Genomic_DNA"/>
</dbReference>
<evidence type="ECO:0000313" key="6">
    <source>
        <dbReference type="Proteomes" id="UP000663889"/>
    </source>
</evidence>
<dbReference type="Proteomes" id="UP000663882">
    <property type="component" value="Unassembled WGS sequence"/>
</dbReference>
<keyword evidence="1" id="KW-0802">TPR repeat</keyword>
<gene>
    <name evidence="5" type="ORF">FNK824_LOCUS23504</name>
    <name evidence="4" type="ORF">OTI717_LOCUS22354</name>
    <name evidence="2" type="ORF">RFH988_LOCUS30709</name>
    <name evidence="3" type="ORF">SEV965_LOCUS31444</name>
</gene>
<dbReference type="EMBL" id="CAJNOO010003134">
    <property type="protein sequence ID" value="CAF1320057.1"/>
    <property type="molecule type" value="Genomic_DNA"/>
</dbReference>
<evidence type="ECO:0000313" key="5">
    <source>
        <dbReference type="EMBL" id="CAF3956002.1"/>
    </source>
</evidence>
<proteinExistence type="predicted"/>
<protein>
    <submittedName>
        <fullName evidence="3">Uncharacterized protein</fullName>
    </submittedName>
</protein>
<dbReference type="Proteomes" id="UP000663874">
    <property type="component" value="Unassembled WGS sequence"/>
</dbReference>
<dbReference type="SMART" id="SM00028">
    <property type="entry name" value="TPR"/>
    <property type="match status" value="2"/>
</dbReference>
<evidence type="ECO:0000313" key="3">
    <source>
        <dbReference type="EMBL" id="CAF1401020.1"/>
    </source>
</evidence>
<dbReference type="EMBL" id="CAJNOU010003630">
    <property type="protein sequence ID" value="CAF1401020.1"/>
    <property type="molecule type" value="Genomic_DNA"/>
</dbReference>
<comment type="caution">
    <text evidence="3">The sequence shown here is derived from an EMBL/GenBank/DDBJ whole genome shotgun (WGS) entry which is preliminary data.</text>
</comment>
<dbReference type="AlphaFoldDB" id="A0A815LB29"/>
<evidence type="ECO:0000256" key="1">
    <source>
        <dbReference type="PROSITE-ProRule" id="PRU00339"/>
    </source>
</evidence>
<evidence type="ECO:0000313" key="2">
    <source>
        <dbReference type="EMBL" id="CAF1320057.1"/>
    </source>
</evidence>
<dbReference type="InterPro" id="IPR011990">
    <property type="entry name" value="TPR-like_helical_dom_sf"/>
</dbReference>
<dbReference type="SUPFAM" id="SSF48452">
    <property type="entry name" value="TPR-like"/>
    <property type="match status" value="1"/>
</dbReference>
<sequence>MDDEQEYQFNVKELYTDCYYYSGSSYENKHESDKAIEYVLMAANLKERFFPDIPSHYCTLAKCYRFIATKYDQMSNYDEAITFYNKYLEKMEKHPEDEFPSLGIHNHSSEIL</sequence>
<organism evidence="3 6">
    <name type="scientific">Rotaria sordida</name>
    <dbReference type="NCBI Taxonomy" id="392033"/>
    <lineage>
        <taxon>Eukaryota</taxon>
        <taxon>Metazoa</taxon>
        <taxon>Spiralia</taxon>
        <taxon>Gnathifera</taxon>
        <taxon>Rotifera</taxon>
        <taxon>Eurotatoria</taxon>
        <taxon>Bdelloidea</taxon>
        <taxon>Philodinida</taxon>
        <taxon>Philodinidae</taxon>
        <taxon>Rotaria</taxon>
    </lineage>
</organism>
<evidence type="ECO:0000313" key="4">
    <source>
        <dbReference type="EMBL" id="CAF3873361.1"/>
    </source>
</evidence>
<dbReference type="Proteomes" id="UP000663889">
    <property type="component" value="Unassembled WGS sequence"/>
</dbReference>